<dbReference type="EMBL" id="JAVEPI010000002">
    <property type="protein sequence ID" value="KAK1443651.1"/>
    <property type="molecule type" value="Genomic_DNA"/>
</dbReference>
<sequence>MELAQFLESYGCNALVFTTLITSQVISIYVLLQHLLHYETHHLQSYVVRILVFMPIYGAITYLLYLLPGLFDILEMLRNIWEGLLIHSFLCLMMEYCGGENNCGQMISIDPSVMKHPWPVCTITMFSLNEDIPLNAGFIKNCRMGTMQYAFVRPILAILSVAFRLMGIGDLLVVSLFKSFVVNVSVYLALYALGLFYLATKKHPGLEKANCLIKCIALKMMVVFTFYQDCFIYWFTTLDSYSAELMATVLILLELPIFAILQLKAYSVEEFIGARSARTNTTNVSEGDMEDPTSPEMVSIFNKQTLDFCSMIGFNAEDIYMFGTKHGRDKIVKNASVALNMTDLINDIYYSCSDKYKKHSLITQDTAGSIELDLSAQSKEVEQKAGASENFAEFDRVQNLQSLEEKANNLSKLQFL</sequence>
<dbReference type="Pfam" id="PF03619">
    <property type="entry name" value="Solute_trans_a"/>
    <property type="match status" value="1"/>
</dbReference>
<keyword evidence="4 5" id="KW-0472">Membrane</keyword>
<gene>
    <name evidence="6" type="ORF">BgAZ_205270</name>
</gene>
<feature type="transmembrane region" description="Helical" evidence="5">
    <location>
        <begin position="12"/>
        <end position="32"/>
    </location>
</feature>
<evidence type="ECO:0000256" key="2">
    <source>
        <dbReference type="ARBA" id="ARBA00022692"/>
    </source>
</evidence>
<feature type="transmembrane region" description="Helical" evidence="5">
    <location>
        <begin position="180"/>
        <end position="199"/>
    </location>
</feature>
<evidence type="ECO:0000256" key="3">
    <source>
        <dbReference type="ARBA" id="ARBA00022989"/>
    </source>
</evidence>
<keyword evidence="7" id="KW-1185">Reference proteome</keyword>
<evidence type="ECO:0000256" key="4">
    <source>
        <dbReference type="ARBA" id="ARBA00023136"/>
    </source>
</evidence>
<proteinExistence type="predicted"/>
<comment type="subcellular location">
    <subcellularLocation>
        <location evidence="1">Membrane</location>
        <topology evidence="1">Multi-pass membrane protein</topology>
    </subcellularLocation>
</comment>
<dbReference type="PANTHER" id="PTHR23423">
    <property type="entry name" value="ORGANIC SOLUTE TRANSPORTER-RELATED"/>
    <property type="match status" value="1"/>
</dbReference>
<keyword evidence="3 5" id="KW-1133">Transmembrane helix</keyword>
<evidence type="ECO:0000313" key="7">
    <source>
        <dbReference type="Proteomes" id="UP001230268"/>
    </source>
</evidence>
<dbReference type="SMART" id="SM01417">
    <property type="entry name" value="Solute_trans_a"/>
    <property type="match status" value="1"/>
</dbReference>
<dbReference type="GO" id="GO:0016020">
    <property type="term" value="C:membrane"/>
    <property type="evidence" value="ECO:0007669"/>
    <property type="project" value="UniProtKB-SubCell"/>
</dbReference>
<evidence type="ECO:0000256" key="5">
    <source>
        <dbReference type="SAM" id="Phobius"/>
    </source>
</evidence>
<dbReference type="Proteomes" id="UP001230268">
    <property type="component" value="Unassembled WGS sequence"/>
</dbReference>
<dbReference type="AlphaFoldDB" id="A0AAD8LRH4"/>
<feature type="transmembrane region" description="Helical" evidence="5">
    <location>
        <begin position="211"/>
        <end position="235"/>
    </location>
</feature>
<evidence type="ECO:0000313" key="6">
    <source>
        <dbReference type="EMBL" id="KAK1443651.1"/>
    </source>
</evidence>
<feature type="transmembrane region" description="Helical" evidence="5">
    <location>
        <begin position="150"/>
        <end position="174"/>
    </location>
</feature>
<reference evidence="6" key="1">
    <citation type="submission" date="2023-08" db="EMBL/GenBank/DDBJ databases">
        <title>Draft sequence of the Babesia gibsoni genome.</title>
        <authorList>
            <person name="Yamagishi J.Y."/>
            <person name="Xuan X.X."/>
        </authorList>
    </citation>
    <scope>NUCLEOTIDE SEQUENCE</scope>
    <source>
        <strain evidence="6">Azabu</strain>
    </source>
</reference>
<feature type="transmembrane region" description="Helical" evidence="5">
    <location>
        <begin position="52"/>
        <end position="71"/>
    </location>
</feature>
<name>A0AAD8LRH4_BABGI</name>
<accession>A0AAD8LRH4</accession>
<protein>
    <submittedName>
        <fullName evidence="6">Organic solute transporter-related protein</fullName>
    </submittedName>
</protein>
<comment type="caution">
    <text evidence="6">The sequence shown here is derived from an EMBL/GenBank/DDBJ whole genome shotgun (WGS) entry which is preliminary data.</text>
</comment>
<dbReference type="InterPro" id="IPR005178">
    <property type="entry name" value="Ostalpha/TMEM184C"/>
</dbReference>
<evidence type="ECO:0000256" key="1">
    <source>
        <dbReference type="ARBA" id="ARBA00004141"/>
    </source>
</evidence>
<feature type="transmembrane region" description="Helical" evidence="5">
    <location>
        <begin position="241"/>
        <end position="261"/>
    </location>
</feature>
<organism evidence="6 7">
    <name type="scientific">Babesia gibsoni</name>
    <dbReference type="NCBI Taxonomy" id="33632"/>
    <lineage>
        <taxon>Eukaryota</taxon>
        <taxon>Sar</taxon>
        <taxon>Alveolata</taxon>
        <taxon>Apicomplexa</taxon>
        <taxon>Aconoidasida</taxon>
        <taxon>Piroplasmida</taxon>
        <taxon>Babesiidae</taxon>
        <taxon>Babesia</taxon>
    </lineage>
</organism>
<keyword evidence="2 5" id="KW-0812">Transmembrane</keyword>